<evidence type="ECO:0000313" key="2">
    <source>
        <dbReference type="EMBL" id="PKA62552.1"/>
    </source>
</evidence>
<proteinExistence type="predicted"/>
<dbReference type="EMBL" id="KZ451916">
    <property type="protein sequence ID" value="PKA62552.1"/>
    <property type="molecule type" value="Genomic_DNA"/>
</dbReference>
<dbReference type="AlphaFoldDB" id="A0A2I0B427"/>
<sequence>MVTLISCCNPPSLFFLQLTLRSGGSGKNHRPTSLRTSRSCLPAFLAAAVLLSSLAPPEETLANIPQTLSGDDGERSRIQRPRSRKAESCTAKCVTTCIRGGAGSPGEGPLNIRRK</sequence>
<protein>
    <submittedName>
        <fullName evidence="2">Uncharacterized protein</fullName>
    </submittedName>
</protein>
<evidence type="ECO:0000313" key="3">
    <source>
        <dbReference type="Proteomes" id="UP000236161"/>
    </source>
</evidence>
<dbReference type="Proteomes" id="UP000236161">
    <property type="component" value="Unassembled WGS sequence"/>
</dbReference>
<evidence type="ECO:0000256" key="1">
    <source>
        <dbReference type="SAM" id="MobiDB-lite"/>
    </source>
</evidence>
<keyword evidence="3" id="KW-1185">Reference proteome</keyword>
<feature type="region of interest" description="Disordered" evidence="1">
    <location>
        <begin position="61"/>
        <end position="84"/>
    </location>
</feature>
<gene>
    <name evidence="2" type="ORF">AXF42_Ash012138</name>
</gene>
<organism evidence="2 3">
    <name type="scientific">Apostasia shenzhenica</name>
    <dbReference type="NCBI Taxonomy" id="1088818"/>
    <lineage>
        <taxon>Eukaryota</taxon>
        <taxon>Viridiplantae</taxon>
        <taxon>Streptophyta</taxon>
        <taxon>Embryophyta</taxon>
        <taxon>Tracheophyta</taxon>
        <taxon>Spermatophyta</taxon>
        <taxon>Magnoliopsida</taxon>
        <taxon>Liliopsida</taxon>
        <taxon>Asparagales</taxon>
        <taxon>Orchidaceae</taxon>
        <taxon>Apostasioideae</taxon>
        <taxon>Apostasia</taxon>
    </lineage>
</organism>
<dbReference type="STRING" id="1088818.A0A2I0B427"/>
<reference evidence="2 3" key="1">
    <citation type="journal article" date="2017" name="Nature">
        <title>The Apostasia genome and the evolution of orchids.</title>
        <authorList>
            <person name="Zhang G.Q."/>
            <person name="Liu K.W."/>
            <person name="Li Z."/>
            <person name="Lohaus R."/>
            <person name="Hsiao Y.Y."/>
            <person name="Niu S.C."/>
            <person name="Wang J.Y."/>
            <person name="Lin Y.C."/>
            <person name="Xu Q."/>
            <person name="Chen L.J."/>
            <person name="Yoshida K."/>
            <person name="Fujiwara S."/>
            <person name="Wang Z.W."/>
            <person name="Zhang Y.Q."/>
            <person name="Mitsuda N."/>
            <person name="Wang M."/>
            <person name="Liu G.H."/>
            <person name="Pecoraro L."/>
            <person name="Huang H.X."/>
            <person name="Xiao X.J."/>
            <person name="Lin M."/>
            <person name="Wu X.Y."/>
            <person name="Wu W.L."/>
            <person name="Chen Y.Y."/>
            <person name="Chang S.B."/>
            <person name="Sakamoto S."/>
            <person name="Ohme-Takagi M."/>
            <person name="Yagi M."/>
            <person name="Zeng S.J."/>
            <person name="Shen C.Y."/>
            <person name="Yeh C.M."/>
            <person name="Luo Y.B."/>
            <person name="Tsai W.C."/>
            <person name="Van de Peer Y."/>
            <person name="Liu Z.J."/>
        </authorList>
    </citation>
    <scope>NUCLEOTIDE SEQUENCE [LARGE SCALE GENOMIC DNA]</scope>
    <source>
        <strain evidence="3">cv. Shenzhen</strain>
        <tissue evidence="2">Stem</tissue>
    </source>
</reference>
<accession>A0A2I0B427</accession>
<dbReference type="OrthoDB" id="1900575at2759"/>
<name>A0A2I0B427_9ASPA</name>
<dbReference type="PANTHER" id="PTHR36006">
    <property type="entry name" value="BNAC02G25390D PROTEIN"/>
    <property type="match status" value="1"/>
</dbReference>
<dbReference type="PANTHER" id="PTHR36006:SF2">
    <property type="entry name" value="OS06G0704200 PROTEIN"/>
    <property type="match status" value="1"/>
</dbReference>